<evidence type="ECO:0000256" key="2">
    <source>
        <dbReference type="ARBA" id="ARBA00005942"/>
    </source>
</evidence>
<comment type="similarity">
    <text evidence="2">Belongs to the Mediator complex subunit 22 family.</text>
</comment>
<keyword evidence="3" id="KW-0805">Transcription regulation</keyword>
<dbReference type="PANTHER" id="PTHR12434:SF6">
    <property type="entry name" value="MEDIATOR OF RNA POLYMERASE II TRANSCRIPTION SUBUNIT 22"/>
    <property type="match status" value="1"/>
</dbReference>
<organism evidence="6 7">
    <name type="scientific">Chytriomyces confervae</name>
    <dbReference type="NCBI Taxonomy" id="246404"/>
    <lineage>
        <taxon>Eukaryota</taxon>
        <taxon>Fungi</taxon>
        <taxon>Fungi incertae sedis</taxon>
        <taxon>Chytridiomycota</taxon>
        <taxon>Chytridiomycota incertae sedis</taxon>
        <taxon>Chytridiomycetes</taxon>
        <taxon>Chytridiales</taxon>
        <taxon>Chytriomycetaceae</taxon>
        <taxon>Chytriomyces</taxon>
    </lineage>
</organism>
<evidence type="ECO:0000256" key="5">
    <source>
        <dbReference type="ARBA" id="ARBA00023242"/>
    </source>
</evidence>
<accession>A0A507FLG6</accession>
<dbReference type="Pfam" id="PF06179">
    <property type="entry name" value="Med22"/>
    <property type="match status" value="1"/>
</dbReference>
<dbReference type="Proteomes" id="UP000320333">
    <property type="component" value="Unassembled WGS sequence"/>
</dbReference>
<evidence type="ECO:0000313" key="6">
    <source>
        <dbReference type="EMBL" id="TPX77271.1"/>
    </source>
</evidence>
<dbReference type="AlphaFoldDB" id="A0A507FLG6"/>
<dbReference type="STRING" id="246404.A0A507FLG6"/>
<protein>
    <submittedName>
        <fullName evidence="6">Uncharacterized protein</fullName>
    </submittedName>
</protein>
<sequence length="129" mass="13823">MENELNKSLDGLIGQIERSMDHIVAVAKMRDPSSSAASSGDRINADTKDRLRVAQEHQKTTGATANIIHSAEALLSLTAGIKQQLLLNDFATLNAGIASRVSVLQKALEGDRQALSTALQRIADESEND</sequence>
<comment type="caution">
    <text evidence="6">The sequence shown here is derived from an EMBL/GenBank/DDBJ whole genome shotgun (WGS) entry which is preliminary data.</text>
</comment>
<dbReference type="EMBL" id="QEAP01000024">
    <property type="protein sequence ID" value="TPX77271.1"/>
    <property type="molecule type" value="Genomic_DNA"/>
</dbReference>
<comment type="subcellular location">
    <subcellularLocation>
        <location evidence="1">Nucleus</location>
    </subcellularLocation>
</comment>
<keyword evidence="4" id="KW-0804">Transcription</keyword>
<dbReference type="OrthoDB" id="203279at2759"/>
<evidence type="ECO:0000256" key="1">
    <source>
        <dbReference type="ARBA" id="ARBA00004123"/>
    </source>
</evidence>
<keyword evidence="7" id="KW-1185">Reference proteome</keyword>
<evidence type="ECO:0000256" key="4">
    <source>
        <dbReference type="ARBA" id="ARBA00023163"/>
    </source>
</evidence>
<gene>
    <name evidence="6" type="ORF">CcCBS67573_g01460</name>
</gene>
<dbReference type="InterPro" id="IPR009332">
    <property type="entry name" value="Med22"/>
</dbReference>
<dbReference type="GO" id="GO:0006357">
    <property type="term" value="P:regulation of transcription by RNA polymerase II"/>
    <property type="evidence" value="ECO:0007669"/>
    <property type="project" value="InterPro"/>
</dbReference>
<dbReference type="GO" id="GO:0003712">
    <property type="term" value="F:transcription coregulator activity"/>
    <property type="evidence" value="ECO:0007669"/>
    <property type="project" value="InterPro"/>
</dbReference>
<dbReference type="GO" id="GO:0016592">
    <property type="term" value="C:mediator complex"/>
    <property type="evidence" value="ECO:0007669"/>
    <property type="project" value="InterPro"/>
</dbReference>
<reference evidence="6 7" key="1">
    <citation type="journal article" date="2019" name="Sci. Rep.">
        <title>Comparative genomics of chytrid fungi reveal insights into the obligate biotrophic and pathogenic lifestyle of Synchytrium endobioticum.</title>
        <authorList>
            <person name="van de Vossenberg B.T.L.H."/>
            <person name="Warris S."/>
            <person name="Nguyen H.D.T."/>
            <person name="van Gent-Pelzer M.P.E."/>
            <person name="Joly D.L."/>
            <person name="van de Geest H.C."/>
            <person name="Bonants P.J.M."/>
            <person name="Smith D.S."/>
            <person name="Levesque C.A."/>
            <person name="van der Lee T.A.J."/>
        </authorList>
    </citation>
    <scope>NUCLEOTIDE SEQUENCE [LARGE SCALE GENOMIC DNA]</scope>
    <source>
        <strain evidence="6 7">CBS 675.73</strain>
    </source>
</reference>
<proteinExistence type="inferred from homology"/>
<dbReference type="PANTHER" id="PTHR12434">
    <property type="entry name" value="MEDIATOR OF RNA POLYMERASE II TRANSCRIPTION SUBUNIT 22"/>
    <property type="match status" value="1"/>
</dbReference>
<name>A0A507FLG6_9FUNG</name>
<evidence type="ECO:0000256" key="3">
    <source>
        <dbReference type="ARBA" id="ARBA00023015"/>
    </source>
</evidence>
<evidence type="ECO:0000313" key="7">
    <source>
        <dbReference type="Proteomes" id="UP000320333"/>
    </source>
</evidence>
<keyword evidence="5" id="KW-0539">Nucleus</keyword>